<protein>
    <recommendedName>
        <fullName evidence="1">HhH-GPD domain-containing protein</fullName>
    </recommendedName>
</protein>
<evidence type="ECO:0000313" key="3">
    <source>
        <dbReference type="Proteomes" id="UP001063698"/>
    </source>
</evidence>
<dbReference type="EMBL" id="CP006868">
    <property type="protein sequence ID" value="UXD21120.1"/>
    <property type="molecule type" value="Genomic_DNA"/>
</dbReference>
<keyword evidence="3" id="KW-1185">Reference proteome</keyword>
<evidence type="ECO:0000313" key="2">
    <source>
        <dbReference type="EMBL" id="UXD21120.1"/>
    </source>
</evidence>
<dbReference type="InterPro" id="IPR011257">
    <property type="entry name" value="DNA_glycosylase"/>
</dbReference>
<name>A0A977PKB7_9CREN</name>
<evidence type="ECO:0000259" key="1">
    <source>
        <dbReference type="SMART" id="SM00478"/>
    </source>
</evidence>
<dbReference type="GO" id="GO:0006284">
    <property type="term" value="P:base-excision repair"/>
    <property type="evidence" value="ECO:0007669"/>
    <property type="project" value="InterPro"/>
</dbReference>
<dbReference type="Gene3D" id="1.10.340.30">
    <property type="entry name" value="Hypothetical protein, domain 2"/>
    <property type="match status" value="1"/>
</dbReference>
<dbReference type="SMART" id="SM00478">
    <property type="entry name" value="ENDO3c"/>
    <property type="match status" value="1"/>
</dbReference>
<sequence length="266" mass="30845">MLPANYPIESLQMYAFSWQFDGKCGYVKAGDCIFKVCKDKIEKECWGREGDLEKVLGLHEDHGEFIEMAKDDPLLRCVVERYPGLRPRTLSLKEAIVIAVAQQNASFKQAWGNVYRLYRTISVKYKAFGREYLSLGEVDENALRRCGFGYRAKTIMEALRQNIDCSNIEELLRVKGIGKYTFALVKMFSCRDYSELPLDRWLERVAEKAYGDWRRLEEFGRWKGLAALLITVALDALPLRKALKRVEEGKVCPSESFSPMTMWQYW</sequence>
<gene>
    <name evidence="2" type="ORF">IPA_00335</name>
</gene>
<dbReference type="GO" id="GO:0003824">
    <property type="term" value="F:catalytic activity"/>
    <property type="evidence" value="ECO:0007669"/>
    <property type="project" value="InterPro"/>
</dbReference>
<dbReference type="SUPFAM" id="SSF48150">
    <property type="entry name" value="DNA-glycosylase"/>
    <property type="match status" value="1"/>
</dbReference>
<dbReference type="AlphaFoldDB" id="A0A977PKB7"/>
<dbReference type="Proteomes" id="UP001063698">
    <property type="component" value="Chromosome"/>
</dbReference>
<reference evidence="2" key="1">
    <citation type="submission" date="2013-11" db="EMBL/GenBank/DDBJ databases">
        <title>Comparative genomics of Ignicoccus.</title>
        <authorList>
            <person name="Podar M."/>
        </authorList>
    </citation>
    <scope>NUCLEOTIDE SEQUENCE</scope>
    <source>
        <strain evidence="2">DSM 13166</strain>
    </source>
</reference>
<dbReference type="InterPro" id="IPR003265">
    <property type="entry name" value="HhH-GPD_domain"/>
</dbReference>
<organism evidence="2 3">
    <name type="scientific">Ignicoccus pacificus DSM 13166</name>
    <dbReference type="NCBI Taxonomy" id="940294"/>
    <lineage>
        <taxon>Archaea</taxon>
        <taxon>Thermoproteota</taxon>
        <taxon>Thermoprotei</taxon>
        <taxon>Desulfurococcales</taxon>
        <taxon>Desulfurococcaceae</taxon>
        <taxon>Ignicoccus</taxon>
    </lineage>
</organism>
<feature type="domain" description="HhH-GPD" evidence="1">
    <location>
        <begin position="105"/>
        <end position="235"/>
    </location>
</feature>
<dbReference type="KEGG" id="ipc:IPA_00335"/>
<proteinExistence type="predicted"/>
<accession>A0A977PKB7</accession>